<dbReference type="HOGENOM" id="CLU_2425792_0_0_11"/>
<sequence length="91" mass="10242">MAHGSRCVVRRRQHCEGARWDPRRRLREDGLPAACVVTAIEGLGRVMNRTVGALSRQQGISRRSDRASARLQRPAVITWARQKGEQQCVHG</sequence>
<accession>C9Z809</accession>
<keyword evidence="2" id="KW-1185">Reference proteome</keyword>
<dbReference type="STRING" id="680198.SCAB_89791"/>
<evidence type="ECO:0000313" key="2">
    <source>
        <dbReference type="Proteomes" id="UP000001444"/>
    </source>
</evidence>
<gene>
    <name evidence="1" type="ordered locus">SCAB_89791</name>
</gene>
<dbReference type="EMBL" id="FN554889">
    <property type="protein sequence ID" value="CBG75912.1"/>
    <property type="molecule type" value="Genomic_DNA"/>
</dbReference>
<name>C9Z809_STRSW</name>
<evidence type="ECO:0000313" key="1">
    <source>
        <dbReference type="EMBL" id="CBG75912.1"/>
    </source>
</evidence>
<dbReference type="KEGG" id="scb:SCAB_89791"/>
<reference evidence="1 2" key="1">
    <citation type="journal article" date="2010" name="Mol. Plant Microbe Interact.">
        <title>Streptomyces scabies 87-22 contains a coronafacic acid-like biosynthetic cluster that contributes to plant-microbe interactions.</title>
        <authorList>
            <person name="Bignell D.R."/>
            <person name="Seipke R.F."/>
            <person name="Huguet-Tapia J.C."/>
            <person name="Chambers A.H."/>
            <person name="Parry R.J."/>
            <person name="Loria R."/>
        </authorList>
    </citation>
    <scope>NUCLEOTIDE SEQUENCE [LARGE SCALE GENOMIC DNA]</scope>
    <source>
        <strain evidence="1 2">87.22</strain>
    </source>
</reference>
<protein>
    <submittedName>
        <fullName evidence="1">Uncharacterized protein</fullName>
    </submittedName>
</protein>
<dbReference type="Proteomes" id="UP000001444">
    <property type="component" value="Chromosome"/>
</dbReference>
<dbReference type="AlphaFoldDB" id="C9Z809"/>
<organism evidence="1 2">
    <name type="scientific">Streptomyces scabiei (strain 87.22)</name>
    <dbReference type="NCBI Taxonomy" id="680198"/>
    <lineage>
        <taxon>Bacteria</taxon>
        <taxon>Bacillati</taxon>
        <taxon>Actinomycetota</taxon>
        <taxon>Actinomycetes</taxon>
        <taxon>Kitasatosporales</taxon>
        <taxon>Streptomycetaceae</taxon>
        <taxon>Streptomyces</taxon>
    </lineage>
</organism>
<proteinExistence type="predicted"/>